<keyword evidence="1" id="KW-0812">Transmembrane</keyword>
<sequence>MRTRLLRSLVTVECIEETTTGIYVFNRRDEMDIIALSATMLFSLIYALNLNYPCELKDTFDVPQKVVLELEGNTLSKKAQVLKNKLHQ</sequence>
<evidence type="ECO:0000256" key="1">
    <source>
        <dbReference type="SAM" id="Phobius"/>
    </source>
</evidence>
<reference evidence="2" key="3">
    <citation type="submission" date="2025-09" db="UniProtKB">
        <authorList>
            <consortium name="Ensembl"/>
        </authorList>
    </citation>
    <scope>IDENTIFICATION</scope>
</reference>
<keyword evidence="1" id="KW-0472">Membrane</keyword>
<keyword evidence="1" id="KW-1133">Transmembrane helix</keyword>
<dbReference type="Ensembl" id="ENSGACT00000032311.1">
    <property type="protein sequence ID" value="ENSGACP00000049431.1"/>
    <property type="gene ID" value="ENSGACG00000024113.1"/>
</dbReference>
<accession>A0AAQ4QGX6</accession>
<protein>
    <submittedName>
        <fullName evidence="2">Uncharacterized protein</fullName>
    </submittedName>
</protein>
<reference evidence="2" key="2">
    <citation type="submission" date="2025-08" db="UniProtKB">
        <authorList>
            <consortium name="Ensembl"/>
        </authorList>
    </citation>
    <scope>IDENTIFICATION</scope>
</reference>
<feature type="transmembrane region" description="Helical" evidence="1">
    <location>
        <begin position="33"/>
        <end position="52"/>
    </location>
</feature>
<reference evidence="2 3" key="1">
    <citation type="journal article" date="2021" name="G3 (Bethesda)">
        <title>Improved contiguity of the threespine stickleback genome using long-read sequencing.</title>
        <authorList>
            <person name="Nath S."/>
            <person name="Shaw D.E."/>
            <person name="White M.A."/>
        </authorList>
    </citation>
    <scope>NUCLEOTIDE SEQUENCE [LARGE SCALE GENOMIC DNA]</scope>
    <source>
        <strain evidence="2 3">Lake Benthic</strain>
    </source>
</reference>
<evidence type="ECO:0000313" key="2">
    <source>
        <dbReference type="Ensembl" id="ENSGACP00000049431.1"/>
    </source>
</evidence>
<name>A0AAQ4QGX6_GASAC</name>
<organism evidence="2 3">
    <name type="scientific">Gasterosteus aculeatus aculeatus</name>
    <name type="common">three-spined stickleback</name>
    <dbReference type="NCBI Taxonomy" id="481459"/>
    <lineage>
        <taxon>Eukaryota</taxon>
        <taxon>Metazoa</taxon>
        <taxon>Chordata</taxon>
        <taxon>Craniata</taxon>
        <taxon>Vertebrata</taxon>
        <taxon>Euteleostomi</taxon>
        <taxon>Actinopterygii</taxon>
        <taxon>Neopterygii</taxon>
        <taxon>Teleostei</taxon>
        <taxon>Neoteleostei</taxon>
        <taxon>Acanthomorphata</taxon>
        <taxon>Eupercaria</taxon>
        <taxon>Perciformes</taxon>
        <taxon>Cottioidei</taxon>
        <taxon>Gasterosteales</taxon>
        <taxon>Gasterosteidae</taxon>
        <taxon>Gasterosteus</taxon>
    </lineage>
</organism>
<evidence type="ECO:0000313" key="3">
    <source>
        <dbReference type="Proteomes" id="UP000007635"/>
    </source>
</evidence>
<dbReference type="Proteomes" id="UP000007635">
    <property type="component" value="Chromosome IX"/>
</dbReference>
<keyword evidence="3" id="KW-1185">Reference proteome</keyword>
<dbReference type="GeneTree" id="ENSGT01120000274431"/>
<proteinExistence type="predicted"/>
<dbReference type="AlphaFoldDB" id="A0AAQ4QGX6"/>